<dbReference type="InterPro" id="IPR051337">
    <property type="entry name" value="OPA_Antiporter"/>
</dbReference>
<comment type="caution">
    <text evidence="8">The sequence shown here is derived from an EMBL/GenBank/DDBJ whole genome shotgun (WGS) entry which is preliminary data.</text>
</comment>
<feature type="transmembrane region" description="Helical" evidence="6">
    <location>
        <begin position="323"/>
        <end position="342"/>
    </location>
</feature>
<feature type="transmembrane region" description="Helical" evidence="6">
    <location>
        <begin position="389"/>
        <end position="409"/>
    </location>
</feature>
<keyword evidence="2" id="KW-0813">Transport</keyword>
<dbReference type="GO" id="GO:0035435">
    <property type="term" value="P:phosphate ion transmembrane transport"/>
    <property type="evidence" value="ECO:0007669"/>
    <property type="project" value="TreeGrafter"/>
</dbReference>
<dbReference type="EMBL" id="AZFE01000031">
    <property type="protein sequence ID" value="KRL55595.1"/>
    <property type="molecule type" value="Genomic_DNA"/>
</dbReference>
<dbReference type="Gene3D" id="1.20.1250.20">
    <property type="entry name" value="MFS general substrate transporter like domains"/>
    <property type="match status" value="2"/>
</dbReference>
<name>A0A0R1RQG6_9LACO</name>
<evidence type="ECO:0000256" key="3">
    <source>
        <dbReference type="ARBA" id="ARBA00022692"/>
    </source>
</evidence>
<feature type="transmembrane region" description="Helical" evidence="6">
    <location>
        <begin position="260"/>
        <end position="286"/>
    </location>
</feature>
<dbReference type="PANTHER" id="PTHR43826">
    <property type="entry name" value="GLUCOSE-6-PHOSPHATE EXCHANGER SLC37A4"/>
    <property type="match status" value="1"/>
</dbReference>
<dbReference type="PIRSF" id="PIRSF002808">
    <property type="entry name" value="Hexose_phosphate_transp"/>
    <property type="match status" value="1"/>
</dbReference>
<evidence type="ECO:0000259" key="7">
    <source>
        <dbReference type="PROSITE" id="PS50850"/>
    </source>
</evidence>
<feature type="transmembrane region" description="Helical" evidence="6">
    <location>
        <begin position="87"/>
        <end position="109"/>
    </location>
</feature>
<feature type="transmembrane region" description="Helical" evidence="6">
    <location>
        <begin position="174"/>
        <end position="194"/>
    </location>
</feature>
<feature type="domain" description="Major facilitator superfamily (MFS) profile" evidence="7">
    <location>
        <begin position="1"/>
        <end position="414"/>
    </location>
</feature>
<dbReference type="AlphaFoldDB" id="A0A0R1RQG6"/>
<accession>A0A0R1RQG6</accession>
<keyword evidence="4 6" id="KW-1133">Transmembrane helix</keyword>
<feature type="transmembrane region" description="Helical" evidence="6">
    <location>
        <begin position="18"/>
        <end position="38"/>
    </location>
</feature>
<organism evidence="8 9">
    <name type="scientific">Paucilactobacillus oligofermentans DSM 15707 = LMG 22743</name>
    <dbReference type="NCBI Taxonomy" id="1423778"/>
    <lineage>
        <taxon>Bacteria</taxon>
        <taxon>Bacillati</taxon>
        <taxon>Bacillota</taxon>
        <taxon>Bacilli</taxon>
        <taxon>Lactobacillales</taxon>
        <taxon>Lactobacillaceae</taxon>
        <taxon>Paucilactobacillus</taxon>
    </lineage>
</organism>
<feature type="transmembrane region" description="Helical" evidence="6">
    <location>
        <begin position="231"/>
        <end position="248"/>
    </location>
</feature>
<feature type="transmembrane region" description="Helical" evidence="6">
    <location>
        <begin position="298"/>
        <end position="317"/>
    </location>
</feature>
<proteinExistence type="predicted"/>
<keyword evidence="9" id="KW-1185">Reference proteome</keyword>
<keyword evidence="3 6" id="KW-0812">Transmembrane</keyword>
<dbReference type="STRING" id="1423778.FC70_GL001197"/>
<dbReference type="InterPro" id="IPR011701">
    <property type="entry name" value="MFS"/>
</dbReference>
<feature type="transmembrane region" description="Helical" evidence="6">
    <location>
        <begin position="147"/>
        <end position="168"/>
    </location>
</feature>
<evidence type="ECO:0000256" key="6">
    <source>
        <dbReference type="SAM" id="Phobius"/>
    </source>
</evidence>
<reference evidence="8 9" key="1">
    <citation type="journal article" date="2015" name="Genome Announc.">
        <title>Expanding the biotechnology potential of lactobacilli through comparative genomics of 213 strains and associated genera.</title>
        <authorList>
            <person name="Sun Z."/>
            <person name="Harris H.M."/>
            <person name="McCann A."/>
            <person name="Guo C."/>
            <person name="Argimon S."/>
            <person name="Zhang W."/>
            <person name="Yang X."/>
            <person name="Jeffery I.B."/>
            <person name="Cooney J.C."/>
            <person name="Kagawa T.F."/>
            <person name="Liu W."/>
            <person name="Song Y."/>
            <person name="Salvetti E."/>
            <person name="Wrobel A."/>
            <person name="Rasinkangas P."/>
            <person name="Parkhill J."/>
            <person name="Rea M.C."/>
            <person name="O'Sullivan O."/>
            <person name="Ritari J."/>
            <person name="Douillard F.P."/>
            <person name="Paul Ross R."/>
            <person name="Yang R."/>
            <person name="Briner A.E."/>
            <person name="Felis G.E."/>
            <person name="de Vos W.M."/>
            <person name="Barrangou R."/>
            <person name="Klaenhammer T.R."/>
            <person name="Caufield P.W."/>
            <person name="Cui Y."/>
            <person name="Zhang H."/>
            <person name="O'Toole P.W."/>
        </authorList>
    </citation>
    <scope>NUCLEOTIDE SEQUENCE [LARGE SCALE GENOMIC DNA]</scope>
    <source>
        <strain evidence="8 9">DSM 15707</strain>
    </source>
</reference>
<dbReference type="SUPFAM" id="SSF103473">
    <property type="entry name" value="MFS general substrate transporter"/>
    <property type="match status" value="1"/>
</dbReference>
<protein>
    <submittedName>
        <fullName evidence="8">Major facilitator superfamily protein</fullName>
    </submittedName>
</protein>
<feature type="transmembrane region" description="Helical" evidence="6">
    <location>
        <begin position="362"/>
        <end position="383"/>
    </location>
</feature>
<evidence type="ECO:0000256" key="5">
    <source>
        <dbReference type="ARBA" id="ARBA00023136"/>
    </source>
</evidence>
<sequence>MIGMNTATLKSKWTAKQMFIIAGIWLAFLISFITRLSWSTIMPTAIDSLHFTVQQGNSYVTIFYIGYAISVLPGGMLADKFGYKKMLLAAVFGNFIVMIAMVFMHGYWMGFGLRFILGLVSGPDLSACLGIITEWFDGKKRATATGIFNTCTSFGLTVINIYAPSVMIHYGWRATMGVTALFPLAALFFAYFALKGNAPFPQQFGIKRVNGEVKAESSWARLKGAINNRSVWMLAITGLFATGAKWGVTNWANLFIVKSLKFSVITAGTAMSIFGITSLVSMIVAGWISDHSKWSRHVWASIFMAIFTPTIIGFALTPHGNLPMLYFWTGAMGVGAFMFSTITNNLSVEVAPADQRGTVSGFINAFNQSGSFLAPVLLGQILASTGSYVSAYLIISVFPLIAVVALLFVRESDADKYASVSTKNMEK</sequence>
<dbReference type="Pfam" id="PF07690">
    <property type="entry name" value="MFS_1"/>
    <property type="match status" value="1"/>
</dbReference>
<dbReference type="GO" id="GO:0005886">
    <property type="term" value="C:plasma membrane"/>
    <property type="evidence" value="ECO:0007669"/>
    <property type="project" value="UniProtKB-SubCell"/>
</dbReference>
<dbReference type="Proteomes" id="UP000051697">
    <property type="component" value="Unassembled WGS sequence"/>
</dbReference>
<gene>
    <name evidence="8" type="ORF">FC70_GL001197</name>
</gene>
<keyword evidence="5 6" id="KW-0472">Membrane</keyword>
<feature type="transmembrane region" description="Helical" evidence="6">
    <location>
        <begin position="58"/>
        <end position="78"/>
    </location>
</feature>
<comment type="subcellular location">
    <subcellularLocation>
        <location evidence="1">Cell membrane</location>
        <topology evidence="1">Multi-pass membrane protein</topology>
    </subcellularLocation>
</comment>
<evidence type="ECO:0000256" key="2">
    <source>
        <dbReference type="ARBA" id="ARBA00022448"/>
    </source>
</evidence>
<dbReference type="InterPro" id="IPR036259">
    <property type="entry name" value="MFS_trans_sf"/>
</dbReference>
<dbReference type="GO" id="GO:0061513">
    <property type="term" value="F:glucose 6-phosphate:phosphate antiporter activity"/>
    <property type="evidence" value="ECO:0007669"/>
    <property type="project" value="TreeGrafter"/>
</dbReference>
<dbReference type="PATRIC" id="fig|1423778.4.peg.1231"/>
<evidence type="ECO:0000313" key="9">
    <source>
        <dbReference type="Proteomes" id="UP000051697"/>
    </source>
</evidence>
<evidence type="ECO:0000313" key="8">
    <source>
        <dbReference type="EMBL" id="KRL55595.1"/>
    </source>
</evidence>
<dbReference type="PROSITE" id="PS50850">
    <property type="entry name" value="MFS"/>
    <property type="match status" value="1"/>
</dbReference>
<dbReference type="PANTHER" id="PTHR43826:SF3">
    <property type="entry name" value="GLUCOSE-6-PHOSPHATE EXCHANGER SLC37A4"/>
    <property type="match status" value="1"/>
</dbReference>
<feature type="transmembrane region" description="Helical" evidence="6">
    <location>
        <begin position="115"/>
        <end position="135"/>
    </location>
</feature>
<evidence type="ECO:0000256" key="1">
    <source>
        <dbReference type="ARBA" id="ARBA00004651"/>
    </source>
</evidence>
<evidence type="ECO:0000256" key="4">
    <source>
        <dbReference type="ARBA" id="ARBA00022989"/>
    </source>
</evidence>
<dbReference type="InterPro" id="IPR000849">
    <property type="entry name" value="Sugar_P_transporter"/>
</dbReference>
<dbReference type="InterPro" id="IPR020846">
    <property type="entry name" value="MFS_dom"/>
</dbReference>